<dbReference type="OrthoDB" id="3207464at2759"/>
<accession>A0A0M3J731</accession>
<reference evidence="4" key="1">
    <citation type="submission" date="2017-02" db="UniProtKB">
        <authorList>
            <consortium name="WormBaseParasite"/>
        </authorList>
    </citation>
    <scope>IDENTIFICATION</scope>
</reference>
<dbReference type="InterPro" id="IPR027417">
    <property type="entry name" value="P-loop_NTPase"/>
</dbReference>
<reference evidence="2 3" key="2">
    <citation type="submission" date="2018-11" db="EMBL/GenBank/DDBJ databases">
        <authorList>
            <consortium name="Pathogen Informatics"/>
        </authorList>
    </citation>
    <scope>NUCLEOTIDE SEQUENCE [LARGE SCALE GENOMIC DNA]</scope>
</reference>
<dbReference type="InterPro" id="IPR041562">
    <property type="entry name" value="MCM_lid"/>
</dbReference>
<evidence type="ECO:0000313" key="2">
    <source>
        <dbReference type="EMBL" id="VDK21352.1"/>
    </source>
</evidence>
<dbReference type="AlphaFoldDB" id="A0A0M3J731"/>
<evidence type="ECO:0000313" key="4">
    <source>
        <dbReference type="WBParaSite" id="ASIM_0000337301-mRNA-1"/>
    </source>
</evidence>
<dbReference type="EMBL" id="UYRR01004823">
    <property type="protein sequence ID" value="VDK21352.1"/>
    <property type="molecule type" value="Genomic_DNA"/>
</dbReference>
<gene>
    <name evidence="2" type="ORF">ASIM_LOCUS3214</name>
</gene>
<dbReference type="Proteomes" id="UP000267096">
    <property type="component" value="Unassembled WGS sequence"/>
</dbReference>
<keyword evidence="3" id="KW-1185">Reference proteome</keyword>
<organism evidence="4">
    <name type="scientific">Anisakis simplex</name>
    <name type="common">Herring worm</name>
    <dbReference type="NCBI Taxonomy" id="6269"/>
    <lineage>
        <taxon>Eukaryota</taxon>
        <taxon>Metazoa</taxon>
        <taxon>Ecdysozoa</taxon>
        <taxon>Nematoda</taxon>
        <taxon>Chromadorea</taxon>
        <taxon>Rhabditida</taxon>
        <taxon>Spirurina</taxon>
        <taxon>Ascaridomorpha</taxon>
        <taxon>Ascaridoidea</taxon>
        <taxon>Anisakidae</taxon>
        <taxon>Anisakis</taxon>
        <taxon>Anisakis simplex complex</taxon>
    </lineage>
</organism>
<feature type="domain" description="MCM AAA-lid" evidence="1">
    <location>
        <begin position="3"/>
        <end position="42"/>
    </location>
</feature>
<proteinExistence type="predicted"/>
<sequence length="126" mass="14195">MFTSPRSLLAIIRMSTALARLRLSDTVHIGDIDEAIRLVEVCKASLRPEPKQSRHRVSPVDMAFSVIRDLYHASSQDQHAVPLQDAFNKCASKGIHDDIVQQCIDTYTANGVFMLDRQKRIIFTVS</sequence>
<name>A0A0M3J731_ANISI</name>
<dbReference type="Gene3D" id="3.40.50.300">
    <property type="entry name" value="P-loop containing nucleotide triphosphate hydrolases"/>
    <property type="match status" value="1"/>
</dbReference>
<protein>
    <submittedName>
        <fullName evidence="4">DNA replication licensing factor MCM7</fullName>
    </submittedName>
</protein>
<evidence type="ECO:0000259" key="1">
    <source>
        <dbReference type="Pfam" id="PF17855"/>
    </source>
</evidence>
<dbReference type="WBParaSite" id="ASIM_0000337301-mRNA-1">
    <property type="protein sequence ID" value="ASIM_0000337301-mRNA-1"/>
    <property type="gene ID" value="ASIM_0000337301"/>
</dbReference>
<dbReference type="Pfam" id="PF17855">
    <property type="entry name" value="MCM_lid"/>
    <property type="match status" value="1"/>
</dbReference>
<evidence type="ECO:0000313" key="3">
    <source>
        <dbReference type="Proteomes" id="UP000267096"/>
    </source>
</evidence>